<dbReference type="InterPro" id="IPR006143">
    <property type="entry name" value="RND_pump_MFP"/>
</dbReference>
<keyword evidence="7" id="KW-1185">Reference proteome</keyword>
<dbReference type="GO" id="GO:0016020">
    <property type="term" value="C:membrane"/>
    <property type="evidence" value="ECO:0007669"/>
    <property type="project" value="InterPro"/>
</dbReference>
<dbReference type="Proteomes" id="UP000028715">
    <property type="component" value="Unassembled WGS sequence"/>
</dbReference>
<dbReference type="InterPro" id="IPR051909">
    <property type="entry name" value="MFP_Cation_Efflux"/>
</dbReference>
<comment type="similarity">
    <text evidence="1">Belongs to the membrane fusion protein (MFP) (TC 8.A.1) family.</text>
</comment>
<dbReference type="Gene3D" id="2.40.30.170">
    <property type="match status" value="1"/>
</dbReference>
<proteinExistence type="inferred from homology"/>
<dbReference type="InterPro" id="IPR058792">
    <property type="entry name" value="Beta-barrel_RND_2"/>
</dbReference>
<dbReference type="eggNOG" id="COG0845">
    <property type="taxonomic scope" value="Bacteria"/>
</dbReference>
<dbReference type="InterPro" id="IPR058647">
    <property type="entry name" value="BSH_CzcB-like"/>
</dbReference>
<dbReference type="GO" id="GO:0015679">
    <property type="term" value="P:plasma membrane copper ion transport"/>
    <property type="evidence" value="ECO:0007669"/>
    <property type="project" value="TreeGrafter"/>
</dbReference>
<organism evidence="6 7">
    <name type="scientific">Flavobacterium reichenbachii</name>
    <dbReference type="NCBI Taxonomy" id="362418"/>
    <lineage>
        <taxon>Bacteria</taxon>
        <taxon>Pseudomonadati</taxon>
        <taxon>Bacteroidota</taxon>
        <taxon>Flavobacteriia</taxon>
        <taxon>Flavobacteriales</taxon>
        <taxon>Flavobacteriaceae</taxon>
        <taxon>Flavobacterium</taxon>
    </lineage>
</organism>
<sequence>MKHKLIIGIAIVSLSITSCKKEVENPETNTSFVLSDAMLKTTSTAPAETQPVKNELSFYGKITADNNKMIDVYPLVGGNVMKVNVELGDYVKKGQVLATIKSTDVADFEKQSIDAKNDLLVAKNNLKVAQELFDGKLNSESDVLQAKSEVNKAQSQLSKVQETYKIYNIKAGSIYEVTAPISGFIIQKSINQDMLLRNDRSENIFDIAEISEVWAMANINEIDINKVKLGTDAAVTTLSYPDKIFKGKVDKIYNVIDPETKAMQARIKLSNPDYMLKPDMNANIKLSFKENKSMIAIPSKAIVFDKSKNFVVVYKDRNNIETRQVEVFRVVGDITYISSGLQENEKVITNNQLFIYGALNN</sequence>
<dbReference type="EMBL" id="JPRL01000004">
    <property type="protein sequence ID" value="KFF02720.1"/>
    <property type="molecule type" value="Genomic_DNA"/>
</dbReference>
<dbReference type="Gene3D" id="2.40.50.100">
    <property type="match status" value="1"/>
</dbReference>
<dbReference type="PANTHER" id="PTHR30097:SF4">
    <property type="entry name" value="SLR6042 PROTEIN"/>
    <property type="match status" value="1"/>
</dbReference>
<dbReference type="AlphaFoldDB" id="A0A085ZE56"/>
<dbReference type="OrthoDB" id="9806939at2"/>
<dbReference type="Pfam" id="PF25967">
    <property type="entry name" value="RND-MFP_C"/>
    <property type="match status" value="1"/>
</dbReference>
<comment type="caution">
    <text evidence="6">The sequence shown here is derived from an EMBL/GenBank/DDBJ whole genome shotgun (WGS) entry which is preliminary data.</text>
</comment>
<dbReference type="Pfam" id="PF25954">
    <property type="entry name" value="Beta-barrel_RND_2"/>
    <property type="match status" value="1"/>
</dbReference>
<evidence type="ECO:0000259" key="3">
    <source>
        <dbReference type="Pfam" id="PF25954"/>
    </source>
</evidence>
<dbReference type="GO" id="GO:0060003">
    <property type="term" value="P:copper ion export"/>
    <property type="evidence" value="ECO:0007669"/>
    <property type="project" value="TreeGrafter"/>
</dbReference>
<evidence type="ECO:0000256" key="1">
    <source>
        <dbReference type="ARBA" id="ARBA00009477"/>
    </source>
</evidence>
<dbReference type="Pfam" id="PF25973">
    <property type="entry name" value="BSH_CzcB"/>
    <property type="match status" value="1"/>
</dbReference>
<dbReference type="STRING" id="362418.IW19_23975"/>
<reference evidence="6 7" key="1">
    <citation type="submission" date="2014-07" db="EMBL/GenBank/DDBJ databases">
        <title>Genome of Flavobacterium reichenbachii LMG 25512.</title>
        <authorList>
            <person name="Stropko S.J."/>
            <person name="Pipes S.E."/>
            <person name="Newman J.D."/>
        </authorList>
    </citation>
    <scope>NUCLEOTIDE SEQUENCE [LARGE SCALE GENOMIC DNA]</scope>
    <source>
        <strain evidence="6 7">LMG 25512</strain>
    </source>
</reference>
<dbReference type="GO" id="GO:0022857">
    <property type="term" value="F:transmembrane transporter activity"/>
    <property type="evidence" value="ECO:0007669"/>
    <property type="project" value="InterPro"/>
</dbReference>
<dbReference type="PANTHER" id="PTHR30097">
    <property type="entry name" value="CATION EFFLUX SYSTEM PROTEIN CUSB"/>
    <property type="match status" value="1"/>
</dbReference>
<gene>
    <name evidence="6" type="ORF">IW19_23975</name>
</gene>
<accession>A0A085ZE56</accession>
<dbReference type="NCBIfam" id="TIGR01730">
    <property type="entry name" value="RND_mfp"/>
    <property type="match status" value="1"/>
</dbReference>
<protein>
    <submittedName>
        <fullName evidence="6">RND transporter</fullName>
    </submittedName>
</protein>
<dbReference type="PROSITE" id="PS51257">
    <property type="entry name" value="PROKAR_LIPOPROTEIN"/>
    <property type="match status" value="1"/>
</dbReference>
<evidence type="ECO:0000259" key="4">
    <source>
        <dbReference type="Pfam" id="PF25967"/>
    </source>
</evidence>
<evidence type="ECO:0000313" key="6">
    <source>
        <dbReference type="EMBL" id="KFF02720.1"/>
    </source>
</evidence>
<name>A0A085ZE56_9FLAO</name>
<feature type="domain" description="CusB-like beta-barrel" evidence="3">
    <location>
        <begin position="212"/>
        <end position="287"/>
    </location>
</feature>
<dbReference type="FunFam" id="2.40.30.170:FF:000010">
    <property type="entry name" value="Efflux RND transporter periplasmic adaptor subunit"/>
    <property type="match status" value="1"/>
</dbReference>
<dbReference type="RefSeq" id="WP_035690084.1">
    <property type="nucleotide sequence ID" value="NZ_JPRL01000004.1"/>
</dbReference>
<keyword evidence="2" id="KW-0813">Transport</keyword>
<evidence type="ECO:0000313" key="7">
    <source>
        <dbReference type="Proteomes" id="UP000028715"/>
    </source>
</evidence>
<dbReference type="Gene3D" id="2.40.420.20">
    <property type="match status" value="1"/>
</dbReference>
<dbReference type="GO" id="GO:0030313">
    <property type="term" value="C:cell envelope"/>
    <property type="evidence" value="ECO:0007669"/>
    <property type="project" value="TreeGrafter"/>
</dbReference>
<evidence type="ECO:0000256" key="2">
    <source>
        <dbReference type="ARBA" id="ARBA00022448"/>
    </source>
</evidence>
<feature type="domain" description="CzcB-like barrel-sandwich hybrid" evidence="5">
    <location>
        <begin position="69"/>
        <end position="208"/>
    </location>
</feature>
<feature type="domain" description="Multidrug resistance protein MdtA-like C-terminal permuted SH3" evidence="4">
    <location>
        <begin position="295"/>
        <end position="350"/>
    </location>
</feature>
<evidence type="ECO:0000259" key="5">
    <source>
        <dbReference type="Pfam" id="PF25973"/>
    </source>
</evidence>
<dbReference type="SUPFAM" id="SSF111369">
    <property type="entry name" value="HlyD-like secretion proteins"/>
    <property type="match status" value="1"/>
</dbReference>
<dbReference type="InterPro" id="IPR058627">
    <property type="entry name" value="MdtA-like_C"/>
</dbReference>